<evidence type="ECO:0000313" key="4">
    <source>
        <dbReference type="EMBL" id="CAI6336214.1"/>
    </source>
</evidence>
<proteinExistence type="predicted"/>
<feature type="signal peptide" evidence="1">
    <location>
        <begin position="1"/>
        <end position="20"/>
    </location>
</feature>
<reference evidence="4" key="1">
    <citation type="submission" date="2023-01" db="EMBL/GenBank/DDBJ databases">
        <authorList>
            <person name="Van Ghelder C."/>
            <person name="Rancurel C."/>
        </authorList>
    </citation>
    <scope>NUCLEOTIDE SEQUENCE</scope>
    <source>
        <strain evidence="4">CNCM I-4278</strain>
    </source>
</reference>
<feature type="domain" description="DUF7223" evidence="3">
    <location>
        <begin position="566"/>
        <end position="747"/>
    </location>
</feature>
<sequence>MRSAALSALLSVVALASALATPRNYCEQQEFLGYAQQRPSSSSASTVAPSNTPSSTPVSAAASTPIVLSPIVPPNINQNSLEHVAPTIDEPTSLYFQGSGGDEIGYSAVTKANFNAPSVMIDHCGYADAVYSDGQLIVKFTSPEGYTAAKNQWGVLNELYILTHTPGCGNYADGEYCFFSATKFSYDDRTTTITCYGAPKLMNEVVDTYQVDFGHGDPGEYFGLGKSTDDWIDPNGDTGNNQDTANFPPACHAPVDDKFNLPTACLGPYFDGDIDDIIGYEDGTQSSWASKVQNSIHTVDSDDLPGNGHALSKKRFNFGSAFSSLGSSIGNGFKSFGSLVNNAVIAPAAKTAQQIGTAVKQTGETVGNAVKQTGEKAVNAVKQTGETAVNAVKQTGEQVGNGVQQTGQQVGNGIVHTGQQVGNGIVQTGQQVGNGIVQTGQQVGNGVQQTGQQVGNGIVQTGQRIGNAIKQTGQKIGNGAKELVTEKIIPAITNLGIEFSLGSRTVEFQVPRDQKVDKDAPWPNARLLYRGRQTELSKELTSFGKGKENAKTDKGKNTKLGGAVEAAVSVHCVDCGVKGRLKFSGTAKIGFTSLDFIVLDTEMDLTTSMYAGISGNIDASLPISTELASIPMTPIVIPPFIEIGPVLSVSIDMIVKVGLADAKILAGGTLIWKGARARLGFNKGTASSSNWTPEFKPTLNASGEFSVGLDFGLPIELLIGVTAQSKKASVGFAIEARPGIETKASIAGSISKTSGSGFVTTVGDEECPFIKTGIDLKFDCGLSVRVGESVKIPLKTIAALRKPIHKGCITSGGKYQSLLNPRHLIDRQLSPTDSKTIPDFLNATQLINTTLEAIANHPIESFMFPAIPSTAYNDTNGTSYISLYDLSQTFLLTSCGNGNLYMQLNENLTALAAQGCGTLFAYETSTDLIYADGSSQLFYFYTDEMAITGVSRLRHSAIENVPLNTEYVSFAPKLPQVDPSSSPDDQNIFSDDDPIYVAKTSDGTYYATTVCFYADPTLPPKIFLISDLEWGIEMLKSPDVKYSITGGDVTDCLYLPLTNGNAEPDGAWSGVANNLAFEEDWVEDWSSDDI</sequence>
<accession>A0A9W4XLC4</accession>
<gene>
    <name evidence="4" type="ORF">PDIGIT_LOCUS9306</name>
</gene>
<comment type="caution">
    <text evidence="4">The sequence shown here is derived from an EMBL/GenBank/DDBJ whole genome shotgun (WGS) entry which is preliminary data.</text>
</comment>
<keyword evidence="1" id="KW-0732">Signal</keyword>
<dbReference type="AlphaFoldDB" id="A0A9W4XLC4"/>
<protein>
    <submittedName>
        <fullName evidence="4">Uncharacterized protein</fullName>
    </submittedName>
</protein>
<dbReference type="OrthoDB" id="160645at2759"/>
<name>A0A9W4XLC4_9PLEO</name>
<dbReference type="Proteomes" id="UP001152607">
    <property type="component" value="Unassembled WGS sequence"/>
</dbReference>
<feature type="domain" description="DUF7029" evidence="2">
    <location>
        <begin position="112"/>
        <end position="209"/>
    </location>
</feature>
<evidence type="ECO:0000256" key="1">
    <source>
        <dbReference type="SAM" id="SignalP"/>
    </source>
</evidence>
<evidence type="ECO:0000259" key="3">
    <source>
        <dbReference type="Pfam" id="PF23865"/>
    </source>
</evidence>
<organism evidence="4 5">
    <name type="scientific">Periconia digitata</name>
    <dbReference type="NCBI Taxonomy" id="1303443"/>
    <lineage>
        <taxon>Eukaryota</taxon>
        <taxon>Fungi</taxon>
        <taxon>Dikarya</taxon>
        <taxon>Ascomycota</taxon>
        <taxon>Pezizomycotina</taxon>
        <taxon>Dothideomycetes</taxon>
        <taxon>Pleosporomycetidae</taxon>
        <taxon>Pleosporales</taxon>
        <taxon>Massarineae</taxon>
        <taxon>Periconiaceae</taxon>
        <taxon>Periconia</taxon>
    </lineage>
</organism>
<dbReference type="Pfam" id="PF23865">
    <property type="entry name" value="DUF7223"/>
    <property type="match status" value="1"/>
</dbReference>
<dbReference type="InterPro" id="IPR055647">
    <property type="entry name" value="DUF7223"/>
</dbReference>
<evidence type="ECO:0000313" key="5">
    <source>
        <dbReference type="Proteomes" id="UP001152607"/>
    </source>
</evidence>
<dbReference type="Pfam" id="PF22974">
    <property type="entry name" value="DUF7029"/>
    <property type="match status" value="1"/>
</dbReference>
<keyword evidence="5" id="KW-1185">Reference proteome</keyword>
<evidence type="ECO:0000259" key="2">
    <source>
        <dbReference type="Pfam" id="PF22974"/>
    </source>
</evidence>
<dbReference type="Gene3D" id="1.20.120.20">
    <property type="entry name" value="Apolipoprotein"/>
    <property type="match status" value="1"/>
</dbReference>
<feature type="chain" id="PRO_5040896449" evidence="1">
    <location>
        <begin position="21"/>
        <end position="1090"/>
    </location>
</feature>
<dbReference type="InterPro" id="IPR054293">
    <property type="entry name" value="DUF7029"/>
</dbReference>
<dbReference type="EMBL" id="CAOQHR010000006">
    <property type="protein sequence ID" value="CAI6336214.1"/>
    <property type="molecule type" value="Genomic_DNA"/>
</dbReference>